<reference evidence="3 4" key="1">
    <citation type="submission" date="2016-10" db="EMBL/GenBank/DDBJ databases">
        <authorList>
            <person name="de Groot N.N."/>
        </authorList>
    </citation>
    <scope>NUCLEOTIDE SEQUENCE [LARGE SCALE GENOMIC DNA]</scope>
    <source>
        <strain evidence="3 4">CPCC 202808</strain>
    </source>
</reference>
<proteinExistence type="predicted"/>
<protein>
    <submittedName>
        <fullName evidence="3">Pimeloyl-ACP methyl ester carboxylesterase</fullName>
    </submittedName>
</protein>
<keyword evidence="1" id="KW-0378">Hydrolase</keyword>
<dbReference type="Gene3D" id="3.40.50.1820">
    <property type="entry name" value="alpha/beta hydrolase"/>
    <property type="match status" value="1"/>
</dbReference>
<evidence type="ECO:0000259" key="2">
    <source>
        <dbReference type="Pfam" id="PF00561"/>
    </source>
</evidence>
<gene>
    <name evidence="3" type="ORF">SAMN05421678_103191</name>
</gene>
<organism evidence="3 4">
    <name type="scientific">Actinopolymorpha cephalotaxi</name>
    <dbReference type="NCBI Taxonomy" id="504797"/>
    <lineage>
        <taxon>Bacteria</taxon>
        <taxon>Bacillati</taxon>
        <taxon>Actinomycetota</taxon>
        <taxon>Actinomycetes</taxon>
        <taxon>Propionibacteriales</taxon>
        <taxon>Actinopolymorphaceae</taxon>
        <taxon>Actinopolymorpha</taxon>
    </lineage>
</organism>
<dbReference type="OrthoDB" id="2987348at2"/>
<sequence length="348" mass="40340">MIAMRRLVKRAALLTAGAGLAGVAYTQVYDRLRAQGLTKKYVAFRAQQQAAHDRVDADFNHQDRVVNGLNWHYVDEGARDGEVILFLHGLPESWYSWRHVLPLVDHDYRLIAVDMKGYGRSDHEDRNYDWHTVARQTLDFMDDLGIKKFYVVSHDWGTVIGSILVGNYPERILGYVRMEVDLASPKSLRDWITFYRLKPQWLFCRSYWFGRHKMQDPGKLIDKVYPPRMTTRLRPEDRDYLVYEFSRPGVAEAVAHYYLARNWDLPAATDRIAEDSFPFPILQLQATEDDSQPQWLFHDAASRFPNVKLEWVTGASHFDNLDQPAQVAEAINRFVHETSAPQRVASPA</sequence>
<feature type="domain" description="AB hydrolase-1" evidence="2">
    <location>
        <begin position="83"/>
        <end position="203"/>
    </location>
</feature>
<dbReference type="STRING" id="504797.SAMN05421678_103191"/>
<dbReference type="EMBL" id="FOOI01000003">
    <property type="protein sequence ID" value="SFF98270.1"/>
    <property type="molecule type" value="Genomic_DNA"/>
</dbReference>
<name>A0A1I2N596_9ACTN</name>
<dbReference type="InterPro" id="IPR000073">
    <property type="entry name" value="AB_hydrolase_1"/>
</dbReference>
<evidence type="ECO:0000256" key="1">
    <source>
        <dbReference type="ARBA" id="ARBA00022801"/>
    </source>
</evidence>
<dbReference type="SUPFAM" id="SSF53474">
    <property type="entry name" value="alpha/beta-Hydrolases"/>
    <property type="match status" value="1"/>
</dbReference>
<evidence type="ECO:0000313" key="4">
    <source>
        <dbReference type="Proteomes" id="UP000199052"/>
    </source>
</evidence>
<dbReference type="GO" id="GO:0016787">
    <property type="term" value="F:hydrolase activity"/>
    <property type="evidence" value="ECO:0007669"/>
    <property type="project" value="UniProtKB-KW"/>
</dbReference>
<dbReference type="PANTHER" id="PTHR43329">
    <property type="entry name" value="EPOXIDE HYDROLASE"/>
    <property type="match status" value="1"/>
</dbReference>
<dbReference type="AlphaFoldDB" id="A0A1I2N596"/>
<dbReference type="PRINTS" id="PR00412">
    <property type="entry name" value="EPOXHYDRLASE"/>
</dbReference>
<dbReference type="InterPro" id="IPR000639">
    <property type="entry name" value="Epox_hydrolase-like"/>
</dbReference>
<dbReference type="Pfam" id="PF00561">
    <property type="entry name" value="Abhydrolase_1"/>
    <property type="match status" value="1"/>
</dbReference>
<accession>A0A1I2N596</accession>
<dbReference type="Proteomes" id="UP000199052">
    <property type="component" value="Unassembled WGS sequence"/>
</dbReference>
<dbReference type="InterPro" id="IPR029058">
    <property type="entry name" value="AB_hydrolase_fold"/>
</dbReference>
<evidence type="ECO:0000313" key="3">
    <source>
        <dbReference type="EMBL" id="SFF98270.1"/>
    </source>
</evidence>